<evidence type="ECO:0000313" key="1">
    <source>
        <dbReference type="EMBL" id="CAB3996296.1"/>
    </source>
</evidence>
<evidence type="ECO:0000313" key="2">
    <source>
        <dbReference type="Proteomes" id="UP001152795"/>
    </source>
</evidence>
<sequence length="312" mass="35108">MATGESKPKPEFDHDLLSGVEDQLTDKEKKGHYEKMISYILSTVKAGCSITKVFDGLTALEKMKNHVGVMDTPDFGPHIDLMELNTASAESEAEKIKTQILNVFKDKQREASDNLIINMAKANAIATTVQFVKIYFAWKTISAASNVIEDKNKFVQINKNLQRMETMVMELMEICETQPEDKSINRRMTKINSLFTSTISKISDITVKINGHIQRLDVVIDYAAVDVVSNSITALRQAYKLWSVFENLSSPSKWLGALSVAMYGVFGVANAAVFVISRDRLKELQKDLREVVYLRKTLDDLHQQAEDAIMDC</sequence>
<reference evidence="1" key="1">
    <citation type="submission" date="2020-04" db="EMBL/GenBank/DDBJ databases">
        <authorList>
            <person name="Alioto T."/>
            <person name="Alioto T."/>
            <person name="Gomez Garrido J."/>
        </authorList>
    </citation>
    <scope>NUCLEOTIDE SEQUENCE</scope>
    <source>
        <strain evidence="1">A484AB</strain>
    </source>
</reference>
<proteinExistence type="predicted"/>
<name>A0A7D9DWV6_PARCT</name>
<accession>A0A7D9DWV6</accession>
<protein>
    <submittedName>
        <fullName evidence="1">Uncharacterized protein</fullName>
    </submittedName>
</protein>
<keyword evidence="2" id="KW-1185">Reference proteome</keyword>
<gene>
    <name evidence="1" type="ORF">PACLA_8A086667</name>
</gene>
<dbReference type="AlphaFoldDB" id="A0A7D9DWV6"/>
<organism evidence="1 2">
    <name type="scientific">Paramuricea clavata</name>
    <name type="common">Red gorgonian</name>
    <name type="synonym">Violescent sea-whip</name>
    <dbReference type="NCBI Taxonomy" id="317549"/>
    <lineage>
        <taxon>Eukaryota</taxon>
        <taxon>Metazoa</taxon>
        <taxon>Cnidaria</taxon>
        <taxon>Anthozoa</taxon>
        <taxon>Octocorallia</taxon>
        <taxon>Malacalcyonacea</taxon>
        <taxon>Plexauridae</taxon>
        <taxon>Paramuricea</taxon>
    </lineage>
</organism>
<dbReference type="EMBL" id="CACRXK020002841">
    <property type="protein sequence ID" value="CAB3996296.1"/>
    <property type="molecule type" value="Genomic_DNA"/>
</dbReference>
<dbReference type="OrthoDB" id="5958167at2759"/>
<comment type="caution">
    <text evidence="1">The sequence shown here is derived from an EMBL/GenBank/DDBJ whole genome shotgun (WGS) entry which is preliminary data.</text>
</comment>
<dbReference type="Proteomes" id="UP001152795">
    <property type="component" value="Unassembled WGS sequence"/>
</dbReference>